<gene>
    <name evidence="1" type="ORF">P8V03_00340</name>
</gene>
<evidence type="ECO:0000313" key="1">
    <source>
        <dbReference type="EMBL" id="MDW8799597.1"/>
    </source>
</evidence>
<keyword evidence="2" id="KW-1185">Reference proteome</keyword>
<dbReference type="RefSeq" id="WP_318796306.1">
    <property type="nucleotide sequence ID" value="NZ_JARUJP010000001.1"/>
</dbReference>
<reference evidence="1 2" key="1">
    <citation type="submission" date="2023-04" db="EMBL/GenBank/DDBJ databases">
        <title>Clostridium tannerae sp. nov., isolated from the fecal material of an alpaca.</title>
        <authorList>
            <person name="Miller S."/>
            <person name="Hendry M."/>
            <person name="King J."/>
            <person name="Sankaranarayanan K."/>
            <person name="Lawson P.A."/>
        </authorList>
    </citation>
    <scope>NUCLEOTIDE SEQUENCE [LARGE SCALE GENOMIC DNA]</scope>
    <source>
        <strain evidence="1 2">A1-XYC3</strain>
    </source>
</reference>
<proteinExistence type="predicted"/>
<organism evidence="1 2">
    <name type="scientific">Clostridium tanneri</name>
    <dbReference type="NCBI Taxonomy" id="3037988"/>
    <lineage>
        <taxon>Bacteria</taxon>
        <taxon>Bacillati</taxon>
        <taxon>Bacillota</taxon>
        <taxon>Clostridia</taxon>
        <taxon>Eubacteriales</taxon>
        <taxon>Clostridiaceae</taxon>
        <taxon>Clostridium</taxon>
    </lineage>
</organism>
<dbReference type="Proteomes" id="UP001281656">
    <property type="component" value="Unassembled WGS sequence"/>
</dbReference>
<accession>A0ABU4JNC0</accession>
<comment type="caution">
    <text evidence="1">The sequence shown here is derived from an EMBL/GenBank/DDBJ whole genome shotgun (WGS) entry which is preliminary data.</text>
</comment>
<evidence type="ECO:0000313" key="2">
    <source>
        <dbReference type="Proteomes" id="UP001281656"/>
    </source>
</evidence>
<protein>
    <submittedName>
        <fullName evidence="1">Uncharacterized protein</fullName>
    </submittedName>
</protein>
<sequence>MEILIKQNVERTERNILKIGKEHKHREYILTALDQHIYENIKNISEEEIKRFFNSLDNFSLSYEESTVQYNKDKDCFLVQYYLKGKFYKEELYEYRVDGSSVVYGCIDYSFLKGELK</sequence>
<dbReference type="EMBL" id="JARUJP010000001">
    <property type="protein sequence ID" value="MDW8799597.1"/>
    <property type="molecule type" value="Genomic_DNA"/>
</dbReference>
<name>A0ABU4JNC0_9CLOT</name>